<protein>
    <submittedName>
        <fullName evidence="2">Putative membrane protein</fullName>
    </submittedName>
</protein>
<sequence length="70" mass="7617">MKSVGVIIGALIGLAVVGLVALFYSLVPAAMIWIIATQAFSFDTTFKGVYWATYFVMFLLLLVKGIAKEK</sequence>
<dbReference type="EMBL" id="JX094431">
    <property type="protein sequence ID" value="AFQ96424.1"/>
    <property type="molecule type" value="Genomic_DNA"/>
</dbReference>
<reference evidence="2 3" key="1">
    <citation type="journal article" date="2013" name="Virol. J.">
        <title>Genome sequence and analysis of a broad-host range lytic bacteriophage that infects the Bacillus cereus group.</title>
        <authorList>
            <person name="El-Arabi T.F."/>
            <person name="Griffiths M.W."/>
            <person name="She Y.M."/>
            <person name="Villegas A."/>
            <person name="Lingohr E.J."/>
            <person name="Kropinski A.M."/>
        </authorList>
    </citation>
    <scope>NUCLEOTIDE SEQUENCE [LARGE SCALE GENOMIC DNA]</scope>
</reference>
<evidence type="ECO:0000313" key="3">
    <source>
        <dbReference type="Proteomes" id="UP000011865"/>
    </source>
</evidence>
<name>M4HNI8_9CAUD</name>
<organism evidence="2 3">
    <name type="scientific">Bacillus phage vB_BceM_Bc431v3</name>
    <dbReference type="NCBI Taxonomy" id="1195072"/>
    <lineage>
        <taxon>Viruses</taxon>
        <taxon>Duplodnaviria</taxon>
        <taxon>Heunggongvirae</taxon>
        <taxon>Uroviricota</taxon>
        <taxon>Caudoviricetes</taxon>
        <taxon>Herelleviridae</taxon>
        <taxon>Bastillevirinae</taxon>
        <taxon>Caeruleovirus</taxon>
        <taxon>Caeruleovirus Bc431</taxon>
    </lineage>
</organism>
<dbReference type="KEGG" id="vg:15041873"/>
<keyword evidence="1" id="KW-0812">Transmembrane</keyword>
<dbReference type="OrthoDB" id="26579at10239"/>
<dbReference type="RefSeq" id="YP_007677014.1">
    <property type="nucleotide sequence ID" value="NC_020873.1"/>
</dbReference>
<dbReference type="Proteomes" id="UP000011865">
    <property type="component" value="Segment"/>
</dbReference>
<evidence type="ECO:0000256" key="1">
    <source>
        <dbReference type="SAM" id="Phobius"/>
    </source>
</evidence>
<gene>
    <name evidence="2" type="primary">orf115</name>
</gene>
<keyword evidence="3" id="KW-1185">Reference proteome</keyword>
<evidence type="ECO:0000313" key="2">
    <source>
        <dbReference type="EMBL" id="AFQ96424.1"/>
    </source>
</evidence>
<feature type="transmembrane region" description="Helical" evidence="1">
    <location>
        <begin position="48"/>
        <end position="67"/>
    </location>
</feature>
<keyword evidence="1" id="KW-0472">Membrane</keyword>
<feature type="transmembrane region" description="Helical" evidence="1">
    <location>
        <begin position="7"/>
        <end position="36"/>
    </location>
</feature>
<keyword evidence="1" id="KW-1133">Transmembrane helix</keyword>
<proteinExistence type="predicted"/>
<accession>M4HNI8</accession>
<dbReference type="GeneID" id="15041873"/>